<gene>
    <name evidence="2" type="ORF">SAM23877_4641</name>
</gene>
<dbReference type="AlphaFoldDB" id="A0A0K2AXQ5"/>
<keyword evidence="1" id="KW-0175">Coiled coil</keyword>
<dbReference type="EMBL" id="CP012382">
    <property type="protein sequence ID" value="AKZ57686.1"/>
    <property type="molecule type" value="Genomic_DNA"/>
</dbReference>
<sequence>MAAHEPNVHIGNAQGATFAVGDNANVTGNYGTAASRDQAAEELLRAVRELRADLARIRRTEQTAELDTALADTEEEITRTGTAPEGRLQRLRTLLEDTQTALSLFASFGTVAGLLGM</sequence>
<protein>
    <submittedName>
        <fullName evidence="2">Uncharacterized protein</fullName>
    </submittedName>
</protein>
<evidence type="ECO:0000313" key="2">
    <source>
        <dbReference type="EMBL" id="AKZ57686.1"/>
    </source>
</evidence>
<accession>A0A0K2AXQ5</accession>
<dbReference type="STRING" id="1889.SAM40697_4167"/>
<feature type="coiled-coil region" evidence="1">
    <location>
        <begin position="40"/>
        <end position="67"/>
    </location>
</feature>
<evidence type="ECO:0000313" key="3">
    <source>
        <dbReference type="Proteomes" id="UP000061018"/>
    </source>
</evidence>
<reference evidence="3" key="1">
    <citation type="journal article" date="2015" name="J. Biotechnol.">
        <title>Complete genome sequence of Streptomyces ambofaciens ATCC 23877, the spiramycin producer.</title>
        <authorList>
            <person name="Thibessard A."/>
            <person name="Haas D."/>
            <person name="Gerbaud C."/>
            <person name="Aigle B."/>
            <person name="Lautru S."/>
            <person name="Pernodet J.L."/>
            <person name="Leblond P."/>
        </authorList>
    </citation>
    <scope>NUCLEOTIDE SEQUENCE [LARGE SCALE GENOMIC DNA]</scope>
    <source>
        <strain evidence="3">ATCC 23877 / 3486 / DSM 40053 / JCM 4204 / NBRC 12836 / NRRL B-2516</strain>
    </source>
</reference>
<name>A0A0K2AXQ5_STRA7</name>
<organism evidence="2 3">
    <name type="scientific">Streptomyces ambofaciens (strain ATCC 23877 / 3486 / DSM 40053 / JCM 4204 / NBRC 12836 / NRRL B-2516)</name>
    <dbReference type="NCBI Taxonomy" id="278992"/>
    <lineage>
        <taxon>Bacteria</taxon>
        <taxon>Bacillati</taxon>
        <taxon>Actinomycetota</taxon>
        <taxon>Actinomycetes</taxon>
        <taxon>Kitasatosporales</taxon>
        <taxon>Streptomycetaceae</taxon>
        <taxon>Streptomyces</taxon>
    </lineage>
</organism>
<dbReference type="Proteomes" id="UP000061018">
    <property type="component" value="Chromosome"/>
</dbReference>
<dbReference type="RefSeq" id="WP_053135918.1">
    <property type="nucleotide sequence ID" value="NZ_CP012382.1"/>
</dbReference>
<proteinExistence type="predicted"/>
<evidence type="ECO:0000256" key="1">
    <source>
        <dbReference type="SAM" id="Coils"/>
    </source>
</evidence>
<dbReference type="KEGG" id="samb:SAM23877_4641"/>